<keyword evidence="2" id="KW-1185">Reference proteome</keyword>
<sequence length="334" mass="37882">MLEFLKRDGWSHDSIETRSVDVEDWDDLRGEEGEGVRVVLPPITIALLDEYDAAPDEFDAEDWLRDNLISHTTTDQDRRAADIANTYAQDPDDWLFENWRTLLTAEQITGVEADMAEAKEEHDTDAIEQARDNFKDSDSYYDWKDGFEPAMNFYWPVSLAYELDEETAAERIDKHAGATSLVWIERVQSHAIVLTGGGMDLSWDICAAYICCGCVPPARLLLGLPRFAGGGYAKFGELIVSTLIPLLVKHREWQAERARDEAKRLAEHLELPAPNLTNPVDELAEALKPFAEKTLWEDMLVDPDPDDLRPDEAVEEFFIKVGDIRRARKAIAQT</sequence>
<evidence type="ECO:0000313" key="2">
    <source>
        <dbReference type="Proteomes" id="UP000283458"/>
    </source>
</evidence>
<accession>A0A418VPB2</accession>
<organism evidence="1 2">
    <name type="scientific">Azospirillum cavernae</name>
    <dbReference type="NCBI Taxonomy" id="2320860"/>
    <lineage>
        <taxon>Bacteria</taxon>
        <taxon>Pseudomonadati</taxon>
        <taxon>Pseudomonadota</taxon>
        <taxon>Alphaproteobacteria</taxon>
        <taxon>Rhodospirillales</taxon>
        <taxon>Azospirillaceae</taxon>
        <taxon>Azospirillum</taxon>
    </lineage>
</organism>
<evidence type="ECO:0000313" key="1">
    <source>
        <dbReference type="EMBL" id="RJF78112.1"/>
    </source>
</evidence>
<reference evidence="1 2" key="1">
    <citation type="submission" date="2018-09" db="EMBL/GenBank/DDBJ databases">
        <authorList>
            <person name="Zhu H."/>
        </authorList>
    </citation>
    <scope>NUCLEOTIDE SEQUENCE [LARGE SCALE GENOMIC DNA]</scope>
    <source>
        <strain evidence="1 2">K2W22B-5</strain>
    </source>
</reference>
<comment type="caution">
    <text evidence="1">The sequence shown here is derived from an EMBL/GenBank/DDBJ whole genome shotgun (WGS) entry which is preliminary data.</text>
</comment>
<proteinExistence type="predicted"/>
<dbReference type="AlphaFoldDB" id="A0A418VPB2"/>
<dbReference type="OrthoDB" id="9899458at2"/>
<dbReference type="EMBL" id="QYUL01000004">
    <property type="protein sequence ID" value="RJF78112.1"/>
    <property type="molecule type" value="Genomic_DNA"/>
</dbReference>
<name>A0A418VPB2_9PROT</name>
<protein>
    <submittedName>
        <fullName evidence="1">Uncharacterized protein</fullName>
    </submittedName>
</protein>
<gene>
    <name evidence="1" type="ORF">D3877_23570</name>
</gene>
<dbReference type="RefSeq" id="WP_119833254.1">
    <property type="nucleotide sequence ID" value="NZ_QYUL01000004.1"/>
</dbReference>
<dbReference type="Proteomes" id="UP000283458">
    <property type="component" value="Unassembled WGS sequence"/>
</dbReference>